<keyword evidence="5" id="KW-1185">Reference proteome</keyword>
<comment type="caution">
    <text evidence="4">The sequence shown here is derived from an EMBL/GenBank/DDBJ whole genome shotgun (WGS) entry which is preliminary data.</text>
</comment>
<dbReference type="AlphaFoldDB" id="A0ABD5RYZ7"/>
<evidence type="ECO:0000259" key="3">
    <source>
        <dbReference type="PROSITE" id="PS51820"/>
    </source>
</evidence>
<dbReference type="InterPro" id="IPR011658">
    <property type="entry name" value="PA14_dom"/>
</dbReference>
<evidence type="ECO:0000313" key="5">
    <source>
        <dbReference type="Proteomes" id="UP001596328"/>
    </source>
</evidence>
<feature type="domain" description="PA14" evidence="3">
    <location>
        <begin position="530"/>
        <end position="668"/>
    </location>
</feature>
<dbReference type="InterPro" id="IPR037524">
    <property type="entry name" value="PA14/GLEYA"/>
</dbReference>
<keyword evidence="2" id="KW-1133">Transmembrane helix</keyword>
<dbReference type="EMBL" id="JBHSWU010000083">
    <property type="protein sequence ID" value="MFC6723997.1"/>
    <property type="molecule type" value="Genomic_DNA"/>
</dbReference>
<proteinExistence type="predicted"/>
<protein>
    <submittedName>
        <fullName evidence="4">PA14 domain-containing protein</fullName>
    </submittedName>
</protein>
<feature type="transmembrane region" description="Helical" evidence="2">
    <location>
        <begin position="12"/>
        <end position="29"/>
    </location>
</feature>
<keyword evidence="2" id="KW-0812">Transmembrane</keyword>
<dbReference type="Pfam" id="PF07691">
    <property type="entry name" value="PA14"/>
    <property type="match status" value="1"/>
</dbReference>
<evidence type="ECO:0000256" key="1">
    <source>
        <dbReference type="SAM" id="MobiDB-lite"/>
    </source>
</evidence>
<gene>
    <name evidence="4" type="ORF">ACFQE1_06340</name>
</gene>
<dbReference type="SMART" id="SM00758">
    <property type="entry name" value="PA14"/>
    <property type="match status" value="1"/>
</dbReference>
<dbReference type="SUPFAM" id="SSF56988">
    <property type="entry name" value="Anthrax protective antigen"/>
    <property type="match status" value="1"/>
</dbReference>
<dbReference type="Proteomes" id="UP001596328">
    <property type="component" value="Unassembled WGS sequence"/>
</dbReference>
<dbReference type="InterPro" id="IPR013783">
    <property type="entry name" value="Ig-like_fold"/>
</dbReference>
<feature type="region of interest" description="Disordered" evidence="1">
    <location>
        <begin position="650"/>
        <end position="678"/>
    </location>
</feature>
<dbReference type="PROSITE" id="PS51820">
    <property type="entry name" value="PA14"/>
    <property type="match status" value="1"/>
</dbReference>
<organism evidence="4 5">
    <name type="scientific">Halobium palmae</name>
    <dbReference type="NCBI Taxonomy" id="1776492"/>
    <lineage>
        <taxon>Archaea</taxon>
        <taxon>Methanobacteriati</taxon>
        <taxon>Methanobacteriota</taxon>
        <taxon>Stenosarchaea group</taxon>
        <taxon>Halobacteria</taxon>
        <taxon>Halobacteriales</taxon>
        <taxon>Haloferacaceae</taxon>
        <taxon>Halobium</taxon>
    </lineage>
</organism>
<sequence>MFRADDRAVSEQVGMILMFGFLVVSMATYQATVVPQANHEVEFTHSQEVQADLMELHAALDRAAATDNPSTVPVALGTQYPQRTFFVNPPNPSGRLSTTDARYVGLINAEADGEAGDFWRAANYGDIGDVVRDDRPPEAARNTEGWWIHPHRGIEYEPNYHATAGDRYTVVDPPGFYSEFDGSVVQRASRSPVEGRQIRLLLVDGSLSTASSGTENVDVRPISADTRTVTVEGGDDDPIILHYPTELPKSEWRNILGKENNPDQKNVQYWNYHTYDGQNYVYLIMREENADGERIRYELSLTKVGVGPGVSEEPPAYAVDVAGDGASVPEDGTQRVVVEVRDAYNGPVSGVDVSVQDDPSHGTLYAASGSPGDETAVTDEHGRAAFTYEPSDVSSTTADSFALGFGDDDAEKATYDVQIRDGGSGYAVGWEYDTIDDQTGISCDAARATCTVDSSAAGSKIDVTAGTVPERSQVFVDMSSRDTKVARFSRSSDGNTNSDGELTRELTLSDAGSTTVYASTTSGTAELTLRIKDGAYYRYYEGDYGASPMPDFASETPTKTGYVPTFDIAPREREDEFAFQYTASLTVPSDGTYTFYTKSDDGSELYVDGTRVVSNTGDHGAREESGTIHLTAGTHDIRVAYYENSGDQELTVSWKKPGGSKTEIPASVLDPRKPDDGE</sequence>
<dbReference type="Gene3D" id="3.90.182.10">
    <property type="entry name" value="Toxin - Anthrax Protective Antigen,domain 1"/>
    <property type="match status" value="1"/>
</dbReference>
<evidence type="ECO:0000313" key="4">
    <source>
        <dbReference type="EMBL" id="MFC6723997.1"/>
    </source>
</evidence>
<keyword evidence="2" id="KW-0472">Membrane</keyword>
<accession>A0ABD5RYZ7</accession>
<name>A0ABD5RYZ7_9EURY</name>
<evidence type="ECO:0000256" key="2">
    <source>
        <dbReference type="SAM" id="Phobius"/>
    </source>
</evidence>
<dbReference type="Gene3D" id="2.60.40.10">
    <property type="entry name" value="Immunoglobulins"/>
    <property type="match status" value="1"/>
</dbReference>
<reference evidence="4 5" key="1">
    <citation type="journal article" date="2019" name="Int. J. Syst. Evol. Microbiol.">
        <title>The Global Catalogue of Microorganisms (GCM) 10K type strain sequencing project: providing services to taxonomists for standard genome sequencing and annotation.</title>
        <authorList>
            <consortium name="The Broad Institute Genomics Platform"/>
            <consortium name="The Broad Institute Genome Sequencing Center for Infectious Disease"/>
            <person name="Wu L."/>
            <person name="Ma J."/>
        </authorList>
    </citation>
    <scope>NUCLEOTIDE SEQUENCE [LARGE SCALE GENOMIC DNA]</scope>
    <source>
        <strain evidence="4 5">NBRC 111368</strain>
    </source>
</reference>